<proteinExistence type="predicted"/>
<evidence type="ECO:0000313" key="3">
    <source>
        <dbReference type="WBParaSite" id="PTRK_0001423900.1"/>
    </source>
</evidence>
<feature type="compositionally biased region" description="Basic residues" evidence="1">
    <location>
        <begin position="600"/>
        <end position="611"/>
    </location>
</feature>
<feature type="compositionally biased region" description="Basic residues" evidence="1">
    <location>
        <begin position="195"/>
        <end position="210"/>
    </location>
</feature>
<feature type="compositionally biased region" description="Basic and acidic residues" evidence="1">
    <location>
        <begin position="628"/>
        <end position="652"/>
    </location>
</feature>
<feature type="region of interest" description="Disordered" evidence="1">
    <location>
        <begin position="137"/>
        <end position="167"/>
    </location>
</feature>
<feature type="compositionally biased region" description="Basic and acidic residues" evidence="1">
    <location>
        <begin position="547"/>
        <end position="565"/>
    </location>
</feature>
<feature type="compositionally biased region" description="Basic residues" evidence="1">
    <location>
        <begin position="232"/>
        <end position="241"/>
    </location>
</feature>
<reference evidence="3" key="1">
    <citation type="submission" date="2017-02" db="UniProtKB">
        <authorList>
            <consortium name="WormBaseParasite"/>
        </authorList>
    </citation>
    <scope>IDENTIFICATION</scope>
</reference>
<feature type="compositionally biased region" description="Basic residues" evidence="1">
    <location>
        <begin position="460"/>
        <end position="471"/>
    </location>
</feature>
<feature type="compositionally biased region" description="Basic residues" evidence="1">
    <location>
        <begin position="290"/>
        <end position="302"/>
    </location>
</feature>
<feature type="compositionally biased region" description="Basic and acidic residues" evidence="1">
    <location>
        <begin position="411"/>
        <end position="424"/>
    </location>
</feature>
<feature type="compositionally biased region" description="Basic residues" evidence="1">
    <location>
        <begin position="671"/>
        <end position="684"/>
    </location>
</feature>
<keyword evidence="2" id="KW-1185">Reference proteome</keyword>
<sequence length="803" mass="87481">MTEEGRGVGDGRKGAALGQQVVDQGARLGARPVGLAGQDGADAALAVHDDGLGHGALSGELKRQLEFRVDVEVQRRVLGDEVPRLVGRLVEVHADGDHGEVVARLIVVGQGRERRHLDLARGAPGGPQVHHRHLAREIGQTDQRRAHADHADHRERRHARPSPSRAAHVRYAFQTTARFPLAGPVSMGWALQRQARGHHAGHQRLHRRRQTPVGAGPGRFAGPLSHAGKAGDHRRRRRPGHPWRAGRPAADPAGPGGTARGRPDAGLHPSADGPAGDVRPSPDGLCRDVRTRRRALRRRPRPHEREPAGRRRAGRIAFPHRPPHDGAGARLRPADGELSGRRFGSRFCAGKPGRRLHRGGPPVAPGRRDRGVDDADVRLCDPARRPDHRLVHHAAEAQPRRRRTGAGQDGPHQRRPDRPDHGDEGPAAGLFQGHAGGQAAGLRGLRRAGSGVDGHDRHAARASAARRRNRSARASPTGEAACDEDVCEEDPDSRGRRRPPSLGMRPHGRPGAAAGRDAEETDRARHPRQVGPAPAGTGDAESAAAPDADRQRHVRPERAGRRPDRLCGQGQLQPVGAGDPGPAGLRRRHRVRGRDPPGAGRRHSGRTHHLLGRGQDRRRTGLRHRAGRASDQRRVLDRAGPVDRGRCDQERSPRHRHPRQSEDRRGWPRQDHHRRRGRQVRRAGRGGDGPLRPRLRFAPRHTRGAGLPHRQPDHRPGPARGRLPRAAPDDGRPARAGTQRHAARPRRGTGRALLRRGGDAIPGRLHRHGRACAGRPERRGRLRAGSPDGRQCGRAAEPRHSGQ</sequence>
<dbReference type="AlphaFoldDB" id="A0A0N4ZZD2"/>
<feature type="compositionally biased region" description="Low complexity" evidence="1">
    <location>
        <begin position="242"/>
        <end position="253"/>
    </location>
</feature>
<accession>A0A0N4ZZD2</accession>
<feature type="compositionally biased region" description="Basic residues" evidence="1">
    <location>
        <begin position="693"/>
        <end position="703"/>
    </location>
</feature>
<feature type="region of interest" description="Disordered" evidence="1">
    <location>
        <begin position="193"/>
        <end position="803"/>
    </location>
</feature>
<feature type="compositionally biased region" description="Basic and acidic residues" evidence="1">
    <location>
        <begin position="142"/>
        <end position="154"/>
    </location>
</feature>
<name>A0A0N4ZZD2_PARTI</name>
<evidence type="ECO:0000313" key="2">
    <source>
        <dbReference type="Proteomes" id="UP000038045"/>
    </source>
</evidence>
<feature type="compositionally biased region" description="Acidic residues" evidence="1">
    <location>
        <begin position="481"/>
        <end position="491"/>
    </location>
</feature>
<feature type="compositionally biased region" description="Low complexity" evidence="1">
    <location>
        <begin position="440"/>
        <end position="450"/>
    </location>
</feature>
<feature type="compositionally biased region" description="Basic and acidic residues" evidence="1">
    <location>
        <begin position="366"/>
        <end position="399"/>
    </location>
</feature>
<protein>
    <submittedName>
        <fullName evidence="3">LigA</fullName>
    </submittedName>
</protein>
<dbReference type="Proteomes" id="UP000038045">
    <property type="component" value="Unplaced"/>
</dbReference>
<feature type="compositionally biased region" description="Basic and acidic residues" evidence="1">
    <location>
        <begin position="659"/>
        <end position="670"/>
    </location>
</feature>
<dbReference type="WBParaSite" id="PTRK_0001423900.1">
    <property type="protein sequence ID" value="PTRK_0001423900.1"/>
    <property type="gene ID" value="PTRK_0001423900"/>
</dbReference>
<organism evidence="2 3">
    <name type="scientific">Parastrongyloides trichosuri</name>
    <name type="common">Possum-specific nematode worm</name>
    <dbReference type="NCBI Taxonomy" id="131310"/>
    <lineage>
        <taxon>Eukaryota</taxon>
        <taxon>Metazoa</taxon>
        <taxon>Ecdysozoa</taxon>
        <taxon>Nematoda</taxon>
        <taxon>Chromadorea</taxon>
        <taxon>Rhabditida</taxon>
        <taxon>Tylenchina</taxon>
        <taxon>Panagrolaimomorpha</taxon>
        <taxon>Strongyloidoidea</taxon>
        <taxon>Strongyloididae</taxon>
        <taxon>Parastrongyloides</taxon>
    </lineage>
</organism>
<evidence type="ECO:0000256" key="1">
    <source>
        <dbReference type="SAM" id="MobiDB-lite"/>
    </source>
</evidence>